<dbReference type="GO" id="GO:0045087">
    <property type="term" value="P:innate immune response"/>
    <property type="evidence" value="ECO:0007669"/>
    <property type="project" value="TreeGrafter"/>
</dbReference>
<name>G0MI33_CAEBE</name>
<accession>G0MI33</accession>
<protein>
    <submittedName>
        <fullName evidence="3">Uncharacterized protein</fullName>
    </submittedName>
</protein>
<gene>
    <name evidence="3" type="ORF">CAEBREN_31014</name>
</gene>
<dbReference type="eggNOG" id="ENOG502TEXS">
    <property type="taxonomic scope" value="Eukaryota"/>
</dbReference>
<feature type="transmembrane region" description="Helical" evidence="1">
    <location>
        <begin position="106"/>
        <end position="131"/>
    </location>
</feature>
<evidence type="ECO:0000313" key="3">
    <source>
        <dbReference type="EMBL" id="EGT59420.1"/>
    </source>
</evidence>
<dbReference type="Gene3D" id="1.20.140.150">
    <property type="match status" value="1"/>
</dbReference>
<reference evidence="4" key="1">
    <citation type="submission" date="2011-07" db="EMBL/GenBank/DDBJ databases">
        <authorList>
            <consortium name="Caenorhabditis brenneri Sequencing and Analysis Consortium"/>
            <person name="Wilson R.K."/>
        </authorList>
    </citation>
    <scope>NUCLEOTIDE SEQUENCE [LARGE SCALE GENOMIC DNA]</scope>
    <source>
        <strain evidence="4">PB2801</strain>
    </source>
</reference>
<dbReference type="PANTHER" id="PTHR34151:SF1">
    <property type="entry name" value="CASP-LIKE PROTEIN-RELATED"/>
    <property type="match status" value="1"/>
</dbReference>
<dbReference type="InParanoid" id="G0MI33"/>
<keyword evidence="1" id="KW-1133">Transmembrane helix</keyword>
<keyword evidence="4" id="KW-1185">Reference proteome</keyword>
<feature type="transmembrane region" description="Helical" evidence="1">
    <location>
        <begin position="160"/>
        <end position="181"/>
    </location>
</feature>
<dbReference type="AlphaFoldDB" id="G0MI33"/>
<dbReference type="Proteomes" id="UP000008068">
    <property type="component" value="Unassembled WGS sequence"/>
</dbReference>
<dbReference type="InterPro" id="IPR009545">
    <property type="entry name" value="Claudin-like"/>
</dbReference>
<sequence length="187" mass="20534">MLLPYACVTSLVFLSIVFSAESLFTYGKVGNCWAYIHPYNPLYPFAPDEEIIVGLVPFDSDLDLGWLVATSVFMYLNFACALITFIFCVIGIIIFILRGDASYQKYIYVILSGATFLTGLFGAVAFVIFVASYKEDLEDVFGNIDFPADVSIGYSPFLDLIGFVIAIIATGVSAFFAIALLNPNNEN</sequence>
<keyword evidence="2" id="KW-0732">Signal</keyword>
<dbReference type="Pfam" id="PF06653">
    <property type="entry name" value="Claudin_3"/>
    <property type="match status" value="1"/>
</dbReference>
<evidence type="ECO:0000313" key="4">
    <source>
        <dbReference type="Proteomes" id="UP000008068"/>
    </source>
</evidence>
<feature type="transmembrane region" description="Helical" evidence="1">
    <location>
        <begin position="72"/>
        <end position="97"/>
    </location>
</feature>
<dbReference type="EMBL" id="GL379795">
    <property type="protein sequence ID" value="EGT59420.1"/>
    <property type="molecule type" value="Genomic_DNA"/>
</dbReference>
<dbReference type="HOGENOM" id="CLU_1533958_0_0_1"/>
<evidence type="ECO:0000256" key="1">
    <source>
        <dbReference type="SAM" id="Phobius"/>
    </source>
</evidence>
<proteinExistence type="predicted"/>
<evidence type="ECO:0000256" key="2">
    <source>
        <dbReference type="SAM" id="SignalP"/>
    </source>
</evidence>
<keyword evidence="1" id="KW-0472">Membrane</keyword>
<dbReference type="OrthoDB" id="5775691at2759"/>
<feature type="chain" id="PRO_5003403948" evidence="2">
    <location>
        <begin position="23"/>
        <end position="187"/>
    </location>
</feature>
<keyword evidence="1" id="KW-0812">Transmembrane</keyword>
<organism evidence="4">
    <name type="scientific">Caenorhabditis brenneri</name>
    <name type="common">Nematode worm</name>
    <dbReference type="NCBI Taxonomy" id="135651"/>
    <lineage>
        <taxon>Eukaryota</taxon>
        <taxon>Metazoa</taxon>
        <taxon>Ecdysozoa</taxon>
        <taxon>Nematoda</taxon>
        <taxon>Chromadorea</taxon>
        <taxon>Rhabditida</taxon>
        <taxon>Rhabditina</taxon>
        <taxon>Rhabditomorpha</taxon>
        <taxon>Rhabditoidea</taxon>
        <taxon>Rhabditidae</taxon>
        <taxon>Peloderinae</taxon>
        <taxon>Caenorhabditis</taxon>
    </lineage>
</organism>
<feature type="signal peptide" evidence="2">
    <location>
        <begin position="1"/>
        <end position="22"/>
    </location>
</feature>
<dbReference type="FunCoup" id="G0MI33">
    <property type="interactions" value="371"/>
</dbReference>
<dbReference type="PANTHER" id="PTHR34151">
    <property type="entry name" value="PROTEIN CBG24195"/>
    <property type="match status" value="1"/>
</dbReference>